<organism evidence="16 17">
    <name type="scientific">Paraglomus occultum</name>
    <dbReference type="NCBI Taxonomy" id="144539"/>
    <lineage>
        <taxon>Eukaryota</taxon>
        <taxon>Fungi</taxon>
        <taxon>Fungi incertae sedis</taxon>
        <taxon>Mucoromycota</taxon>
        <taxon>Glomeromycotina</taxon>
        <taxon>Glomeromycetes</taxon>
        <taxon>Paraglomerales</taxon>
        <taxon>Paraglomeraceae</taxon>
        <taxon>Paraglomus</taxon>
    </lineage>
</organism>
<evidence type="ECO:0000256" key="6">
    <source>
        <dbReference type="ARBA" id="ARBA00022692"/>
    </source>
</evidence>
<protein>
    <recommendedName>
        <fullName evidence="12">MMS19 nucleotide excision repair protein</fullName>
    </recommendedName>
</protein>
<dbReference type="InterPro" id="IPR011989">
    <property type="entry name" value="ARM-like"/>
</dbReference>
<dbReference type="InterPro" id="IPR005599">
    <property type="entry name" value="GPI_mannosylTrfase"/>
</dbReference>
<dbReference type="Proteomes" id="UP000789572">
    <property type="component" value="Unassembled WGS sequence"/>
</dbReference>
<name>A0A9N8WUG0_9GLOM</name>
<sequence length="1643" mass="185044">MDARLIRTYMITTEDATDETKEIVNSIIQRIRDGQSTLVTLVQHLGEYLTSENASTRAKATSLLTTILTGCPSGQVNRAAMNVLVNFYCERLADTISVPELLRGLAFLQQLEAFSNDNAINVSLAVFKINVQDYPQAVRHYVYQIFDSMLKIHIKALKQIEAEFVSGFIKTMDGEKDPRNLLLAFSLVKLIIGEFDISQHVEELFEVTFCYFPITFKPPPDDPYGITADDLKIALRECLTGTPLFGKHIMPLLLEKLTSTSGNAKRDSIEVIAQGSPVYGTEPLIPYIEDLWEGLKIEIFHATDDAMEYNALEALKSVVSTFSASIIDKSNPLEKFLSPVVFECTEFLKEPDLKMAKPSGRILKYCAMASDPAFTLIIESTVPRFLKQFTLSDLSAQKKGIAEALIEYIEASKALYGSIDQPGEFDEQDIKNPLKEFKEDYFRIFRTSFLSSNEYNEFRLVGLKGLCELVLLENFLEDNEIGVIIQELNQTILNDPDEDIVSEALKSLANISHYKAQLLLTYSIPVFLSQLPTDHEDAESTILGTTKKSYINVLKALSQLAVEPLLFGAFALEAMKNLDVYIAASSTEDVEYPLRLLKTVYDILITKTELHHTDIQGYVDGIVIHLLTRCVEPTLDKENVKAMAIFGELRIIEQISRIIGVIIRTLDVSTQTEFIEKMFEVFIKGNVSLLSFGEGTKINKDIVFAPISVNSDVPQQNLALLFTAAVGSIRQQVTLPLPNISSFLSTVVDLSISTQNDIHRRSLAKLAASIVNKLREDNELENFIESKILGQLLRSFGPDQIESNRCISFSLFLWFTKALVIRAHAAGFTCTGHVIRQFSDDVLAEDASKGFGIIIGDDDLLNKQNFAIMSVLYKQRFFNHCLPQLVEGFKSSADEVKHHYLIALSQLLINVPKEVTLGFLSQITPLLIHSLSLPDSSLRTSTLDTFYVIALDAPDIITEHVSTLVKLFLSHTSKSEHNTMPVRISALKCLSILPDTIKFDVLFPYKSQVIRVLAEALDDRKRLVRKEAVDCRSKWFLCALLPGYIHPDEFFQGPEVLAGDVFNLEVFIPWEFDPQLPARSIVPPAFTAGLPFLILKGFTTVLGIEITSTMLFLTIRITFLFLSFILDFVLYKSMLLLKYSQRNVAITLVILASAYTTLIFHTHSFSNTIESLILSLCFYFVIEGDQLCDARSNNKDVAPKNDTTTVTGNMKGLTDINFQTSFFKLGCLLTLGVFTRITFILYALPVGFMILWSSITSDKGISDAFTYKLRPIILGMAMTATFCLLVDNIYFGVIIFKRDKELINLGRILWDLIVKLKIHLDWSIEMKGTPIIAPLNNILYNMDSDNLAKHGLHPRYLHIVNLLILFGPLALLNIIELFKTIKNWQIESWNKYKTVLIASGLSGFSFLSTIPHQEARFLLPMLIILVFCSANSCQSLTKKFWVSWILFNIAMTIVYGLVHQAGVIPMMAKLQKQSMKFHDCHLRNGGDYTICQLEHKFISPVYKHPSEAYETNILFYKTYMPPRHLLGYPTTWRDSNIQVNVHDLLGSSLEDFDSVLAKHVAVDVTIANTMLPNQVLFKRVATDSRNGSISLYKRTLVVTPSTTPLPRTVKFSLIDQHWPHVDFDQLDKAFDRGISLNLYLLVG</sequence>
<evidence type="ECO:0000256" key="10">
    <source>
        <dbReference type="ARBA" id="ARBA00023136"/>
    </source>
</evidence>
<feature type="transmembrane region" description="Helical" evidence="13">
    <location>
        <begin position="1356"/>
        <end position="1375"/>
    </location>
</feature>
<feature type="transmembrane region" description="Helical" evidence="13">
    <location>
        <begin position="1272"/>
        <end position="1296"/>
    </location>
</feature>
<dbReference type="Pfam" id="PF12460">
    <property type="entry name" value="MMS19_C"/>
    <property type="match status" value="1"/>
</dbReference>
<feature type="transmembrane region" description="Helical" evidence="13">
    <location>
        <begin position="1143"/>
        <end position="1159"/>
    </location>
</feature>
<feature type="transmembrane region" description="Helical" evidence="13">
    <location>
        <begin position="1443"/>
        <end position="1468"/>
    </location>
</feature>
<dbReference type="GO" id="GO:0016757">
    <property type="term" value="F:glycosyltransferase activity"/>
    <property type="evidence" value="ECO:0007669"/>
    <property type="project" value="UniProtKB-KW"/>
</dbReference>
<dbReference type="InterPro" id="IPR024687">
    <property type="entry name" value="MMS19_C"/>
</dbReference>
<evidence type="ECO:0000259" key="15">
    <source>
        <dbReference type="Pfam" id="PF14500"/>
    </source>
</evidence>
<dbReference type="SUPFAM" id="SSF48371">
    <property type="entry name" value="ARM repeat"/>
    <property type="match status" value="1"/>
</dbReference>
<evidence type="ECO:0000256" key="2">
    <source>
        <dbReference type="ARBA" id="ARBA00004477"/>
    </source>
</evidence>
<evidence type="ECO:0000256" key="9">
    <source>
        <dbReference type="ARBA" id="ARBA00022989"/>
    </source>
</evidence>
<evidence type="ECO:0000259" key="14">
    <source>
        <dbReference type="Pfam" id="PF12460"/>
    </source>
</evidence>
<evidence type="ECO:0000256" key="5">
    <source>
        <dbReference type="ARBA" id="ARBA00022679"/>
    </source>
</evidence>
<reference evidence="16" key="1">
    <citation type="submission" date="2021-06" db="EMBL/GenBank/DDBJ databases">
        <authorList>
            <person name="Kallberg Y."/>
            <person name="Tangrot J."/>
            <person name="Rosling A."/>
        </authorList>
    </citation>
    <scope>NUCLEOTIDE SEQUENCE</scope>
    <source>
        <strain evidence="16">IA702</strain>
    </source>
</reference>
<evidence type="ECO:0000256" key="8">
    <source>
        <dbReference type="ARBA" id="ARBA00022824"/>
    </source>
</evidence>
<dbReference type="Gene3D" id="1.25.10.10">
    <property type="entry name" value="Leucine-rich Repeat Variant"/>
    <property type="match status" value="2"/>
</dbReference>
<feature type="transmembrane region" description="Helical" evidence="13">
    <location>
        <begin position="1395"/>
        <end position="1410"/>
    </location>
</feature>
<keyword evidence="6 13" id="KW-0812">Transmembrane</keyword>
<dbReference type="GO" id="GO:0005789">
    <property type="term" value="C:endoplasmic reticulum membrane"/>
    <property type="evidence" value="ECO:0007669"/>
    <property type="project" value="UniProtKB-SubCell"/>
</dbReference>
<comment type="subcellular location">
    <subcellularLocation>
        <location evidence="2">Endoplasmic reticulum membrane</location>
        <topology evidence="2">Multi-pass membrane protein</topology>
    </subcellularLocation>
    <subcellularLocation>
        <location evidence="1 12">Nucleus</location>
    </subcellularLocation>
</comment>
<evidence type="ECO:0000313" key="17">
    <source>
        <dbReference type="Proteomes" id="UP000789572"/>
    </source>
</evidence>
<dbReference type="PANTHER" id="PTHR12891">
    <property type="entry name" value="DNA REPAIR/TRANSCRIPTION PROTEIN MET18/MMS19"/>
    <property type="match status" value="1"/>
</dbReference>
<feature type="domain" description="MMS19 N-terminal" evidence="15">
    <location>
        <begin position="42"/>
        <end position="301"/>
    </location>
</feature>
<dbReference type="InterPro" id="IPR039920">
    <property type="entry name" value="MMS19"/>
</dbReference>
<keyword evidence="5" id="KW-0808">Transferase</keyword>
<dbReference type="GO" id="GO:0051604">
    <property type="term" value="P:protein maturation"/>
    <property type="evidence" value="ECO:0007669"/>
    <property type="project" value="UniProtKB-UniRule"/>
</dbReference>
<feature type="domain" description="MMS19 C-terminal" evidence="14">
    <location>
        <begin position="553"/>
        <end position="994"/>
    </location>
</feature>
<evidence type="ECO:0000256" key="13">
    <source>
        <dbReference type="SAM" id="Phobius"/>
    </source>
</evidence>
<keyword evidence="8" id="KW-0256">Endoplasmic reticulum</keyword>
<dbReference type="EMBL" id="CAJVPJ010000202">
    <property type="protein sequence ID" value="CAG8494406.1"/>
    <property type="molecule type" value="Genomic_DNA"/>
</dbReference>
<dbReference type="InterPro" id="IPR016024">
    <property type="entry name" value="ARM-type_fold"/>
</dbReference>
<dbReference type="GO" id="GO:0005634">
    <property type="term" value="C:nucleus"/>
    <property type="evidence" value="ECO:0007669"/>
    <property type="project" value="UniProtKB-SubCell"/>
</dbReference>
<dbReference type="GO" id="GO:0097361">
    <property type="term" value="C:cytosolic [4Fe-4S] assembly targeting complex"/>
    <property type="evidence" value="ECO:0007669"/>
    <property type="project" value="UniProtKB-UniRule"/>
</dbReference>
<feature type="transmembrane region" description="Helical" evidence="13">
    <location>
        <begin position="1417"/>
        <end position="1437"/>
    </location>
</feature>
<keyword evidence="9 13" id="KW-1133">Transmembrane helix</keyword>
<evidence type="ECO:0000256" key="4">
    <source>
        <dbReference type="ARBA" id="ARBA00022676"/>
    </source>
</evidence>
<feature type="transmembrane region" description="Helical" evidence="13">
    <location>
        <begin position="1228"/>
        <end position="1252"/>
    </location>
</feature>
<dbReference type="InterPro" id="IPR029240">
    <property type="entry name" value="MMS19_N"/>
</dbReference>
<comment type="function">
    <text evidence="12">Key component of the cytosolic iron-sulfur protein assembly (CIA) complex, a multiprotein complex that mediates the incorporation of iron-sulfur cluster into apoproteins specifically involved in DNA metabolism and genomic integrity. In the CIA complex, MMS19 acts as an adapter between early-acting CIA components and a subset of cellular target iron-sulfur proteins.</text>
</comment>
<dbReference type="OrthoDB" id="342900at2759"/>
<keyword evidence="12" id="KW-0227">DNA damage</keyword>
<dbReference type="Pfam" id="PF14500">
    <property type="entry name" value="MMS19_N"/>
    <property type="match status" value="1"/>
</dbReference>
<feature type="transmembrane region" description="Helical" evidence="13">
    <location>
        <begin position="1110"/>
        <end position="1131"/>
    </location>
</feature>
<gene>
    <name evidence="16" type="ORF">POCULU_LOCUS2244</name>
</gene>
<keyword evidence="11 12" id="KW-0539">Nucleus</keyword>
<evidence type="ECO:0000256" key="3">
    <source>
        <dbReference type="ARBA" id="ARBA00009340"/>
    </source>
</evidence>
<dbReference type="GO" id="GO:0016226">
    <property type="term" value="P:iron-sulfur cluster assembly"/>
    <property type="evidence" value="ECO:0007669"/>
    <property type="project" value="UniProtKB-UniRule"/>
</dbReference>
<dbReference type="GO" id="GO:0006281">
    <property type="term" value="P:DNA repair"/>
    <property type="evidence" value="ECO:0007669"/>
    <property type="project" value="UniProtKB-UniRule"/>
</dbReference>
<keyword evidence="4" id="KW-0328">Glycosyltransferase</keyword>
<accession>A0A9N8WUG0</accession>
<proteinExistence type="inferred from homology"/>
<evidence type="ECO:0000313" key="16">
    <source>
        <dbReference type="EMBL" id="CAG8494406.1"/>
    </source>
</evidence>
<evidence type="ECO:0000256" key="11">
    <source>
        <dbReference type="ARBA" id="ARBA00023242"/>
    </source>
</evidence>
<dbReference type="PANTHER" id="PTHR12891:SF0">
    <property type="entry name" value="MMS19 NUCLEOTIDE EXCISION REPAIR PROTEIN HOMOLOG"/>
    <property type="match status" value="1"/>
</dbReference>
<evidence type="ECO:0000256" key="12">
    <source>
        <dbReference type="RuleBase" id="RU367072"/>
    </source>
</evidence>
<evidence type="ECO:0000256" key="1">
    <source>
        <dbReference type="ARBA" id="ARBA00004123"/>
    </source>
</evidence>
<comment type="similarity">
    <text evidence="3 12">Belongs to the MET18/MMS19 family.</text>
</comment>
<evidence type="ECO:0000256" key="7">
    <source>
        <dbReference type="ARBA" id="ARBA00022737"/>
    </source>
</evidence>
<comment type="caution">
    <text evidence="16">The sequence shown here is derived from an EMBL/GenBank/DDBJ whole genome shotgun (WGS) entry which is preliminary data.</text>
</comment>
<keyword evidence="12" id="KW-0234">DNA repair</keyword>
<keyword evidence="10 13" id="KW-0472">Membrane</keyword>
<keyword evidence="7" id="KW-0677">Repeat</keyword>
<keyword evidence="17" id="KW-1185">Reference proteome</keyword>
<dbReference type="Pfam" id="PF03901">
    <property type="entry name" value="Glyco_transf_22"/>
    <property type="match status" value="1"/>
</dbReference>